<evidence type="ECO:0000313" key="3">
    <source>
        <dbReference type="Proteomes" id="UP001341840"/>
    </source>
</evidence>
<organism evidence="2 3">
    <name type="scientific">Stylosanthes scabra</name>
    <dbReference type="NCBI Taxonomy" id="79078"/>
    <lineage>
        <taxon>Eukaryota</taxon>
        <taxon>Viridiplantae</taxon>
        <taxon>Streptophyta</taxon>
        <taxon>Embryophyta</taxon>
        <taxon>Tracheophyta</taxon>
        <taxon>Spermatophyta</taxon>
        <taxon>Magnoliopsida</taxon>
        <taxon>eudicotyledons</taxon>
        <taxon>Gunneridae</taxon>
        <taxon>Pentapetalae</taxon>
        <taxon>rosids</taxon>
        <taxon>fabids</taxon>
        <taxon>Fabales</taxon>
        <taxon>Fabaceae</taxon>
        <taxon>Papilionoideae</taxon>
        <taxon>50 kb inversion clade</taxon>
        <taxon>dalbergioids sensu lato</taxon>
        <taxon>Dalbergieae</taxon>
        <taxon>Pterocarpus clade</taxon>
        <taxon>Stylosanthes</taxon>
    </lineage>
</organism>
<sequence length="89" mass="10065">IEKERERLFLQAAKCQDSRPCTMRHTSTQNFLQEGFFPNSSSKLMRASSTHVVSKSKKGSGRSSPNRFQPLATLWSKNSMPLFGNQTKS</sequence>
<reference evidence="2 3" key="1">
    <citation type="journal article" date="2023" name="Plants (Basel)">
        <title>Bridging the Gap: Combining Genomics and Transcriptomics Approaches to Understand Stylosanthes scabra, an Orphan Legume from the Brazilian Caatinga.</title>
        <authorList>
            <person name="Ferreira-Neto J.R.C."/>
            <person name="da Silva M.D."/>
            <person name="Binneck E."/>
            <person name="de Melo N.F."/>
            <person name="da Silva R.H."/>
            <person name="de Melo A.L.T.M."/>
            <person name="Pandolfi V."/>
            <person name="Bustamante F.O."/>
            <person name="Brasileiro-Vidal A.C."/>
            <person name="Benko-Iseppon A.M."/>
        </authorList>
    </citation>
    <scope>NUCLEOTIDE SEQUENCE [LARGE SCALE GENOMIC DNA]</scope>
    <source>
        <tissue evidence="2">Leaves</tissue>
    </source>
</reference>
<keyword evidence="3" id="KW-1185">Reference proteome</keyword>
<comment type="caution">
    <text evidence="2">The sequence shown here is derived from an EMBL/GenBank/DDBJ whole genome shotgun (WGS) entry which is preliminary data.</text>
</comment>
<name>A0ABU6RZJ6_9FABA</name>
<proteinExistence type="predicted"/>
<feature type="non-terminal residue" evidence="2">
    <location>
        <position position="1"/>
    </location>
</feature>
<feature type="region of interest" description="Disordered" evidence="1">
    <location>
        <begin position="48"/>
        <end position="71"/>
    </location>
</feature>
<dbReference type="EMBL" id="JASCZI010035432">
    <property type="protein sequence ID" value="MED6129521.1"/>
    <property type="molecule type" value="Genomic_DNA"/>
</dbReference>
<evidence type="ECO:0000256" key="1">
    <source>
        <dbReference type="SAM" id="MobiDB-lite"/>
    </source>
</evidence>
<dbReference type="Proteomes" id="UP001341840">
    <property type="component" value="Unassembled WGS sequence"/>
</dbReference>
<evidence type="ECO:0000313" key="2">
    <source>
        <dbReference type="EMBL" id="MED6129521.1"/>
    </source>
</evidence>
<protein>
    <submittedName>
        <fullName evidence="2">Uncharacterized protein</fullName>
    </submittedName>
</protein>
<gene>
    <name evidence="2" type="ORF">PIB30_108785</name>
</gene>
<feature type="non-terminal residue" evidence="2">
    <location>
        <position position="89"/>
    </location>
</feature>
<accession>A0ABU6RZJ6</accession>